<evidence type="ECO:0000313" key="2">
    <source>
        <dbReference type="EMBL" id="VDP36847.1"/>
    </source>
</evidence>
<dbReference type="Proteomes" id="UP000277204">
    <property type="component" value="Unassembled WGS sequence"/>
</dbReference>
<dbReference type="AlphaFoldDB" id="A0A3P8C9D7"/>
<feature type="domain" description="Niemann-Pick C1 N-terminal" evidence="1">
    <location>
        <begin position="2"/>
        <end position="46"/>
    </location>
</feature>
<evidence type="ECO:0000313" key="3">
    <source>
        <dbReference type="Proteomes" id="UP000277204"/>
    </source>
</evidence>
<protein>
    <recommendedName>
        <fullName evidence="1">Niemann-Pick C1 N-terminal domain-containing protein</fullName>
    </recommendedName>
</protein>
<organism evidence="2 3">
    <name type="scientific">Schistosoma margrebowiei</name>
    <dbReference type="NCBI Taxonomy" id="48269"/>
    <lineage>
        <taxon>Eukaryota</taxon>
        <taxon>Metazoa</taxon>
        <taxon>Spiralia</taxon>
        <taxon>Lophotrochozoa</taxon>
        <taxon>Platyhelminthes</taxon>
        <taxon>Trematoda</taxon>
        <taxon>Digenea</taxon>
        <taxon>Strigeidida</taxon>
        <taxon>Schistosomatoidea</taxon>
        <taxon>Schistosomatidae</taxon>
        <taxon>Schistosoma</taxon>
    </lineage>
</organism>
<gene>
    <name evidence="2" type="ORF">SMRZ_LOCUS20707</name>
</gene>
<dbReference type="Pfam" id="PF16414">
    <property type="entry name" value="NPC1_N"/>
    <property type="match status" value="1"/>
</dbReference>
<evidence type="ECO:0000259" key="1">
    <source>
        <dbReference type="Pfam" id="PF16414"/>
    </source>
</evidence>
<proteinExistence type="predicted"/>
<keyword evidence="3" id="KW-1185">Reference proteome</keyword>
<reference evidence="2 3" key="1">
    <citation type="submission" date="2018-11" db="EMBL/GenBank/DDBJ databases">
        <authorList>
            <consortium name="Pathogen Informatics"/>
        </authorList>
    </citation>
    <scope>NUCLEOTIDE SEQUENCE [LARGE SCALE GENOMIC DNA]</scope>
    <source>
        <strain evidence="2 3">Zambia</strain>
    </source>
</reference>
<sequence length="47" mass="5276">MLFCAMTCDPNQAQFITPTINGKLVESITYTLTDHMADTFFNSCKVI</sequence>
<name>A0A3P8C9D7_9TREM</name>
<dbReference type="InterPro" id="IPR032190">
    <property type="entry name" value="NPC1_N"/>
</dbReference>
<dbReference type="EMBL" id="UZAI01018421">
    <property type="protein sequence ID" value="VDP36847.1"/>
    <property type="molecule type" value="Genomic_DNA"/>
</dbReference>
<accession>A0A3P8C9D7</accession>